<dbReference type="Gene3D" id="2.60.40.10">
    <property type="entry name" value="Immunoglobulins"/>
    <property type="match status" value="3"/>
</dbReference>
<dbReference type="PANTHER" id="PTHR12231">
    <property type="entry name" value="CTX-RELATED TYPE I TRANSMEMBRANE PROTEIN"/>
    <property type="match status" value="1"/>
</dbReference>
<dbReference type="EMBL" id="BLXT01002115">
    <property type="protein sequence ID" value="GFN91256.1"/>
    <property type="molecule type" value="Genomic_DNA"/>
</dbReference>
<evidence type="ECO:0000256" key="1">
    <source>
        <dbReference type="ARBA" id="ARBA00022737"/>
    </source>
</evidence>
<keyword evidence="2" id="KW-1015">Disulfide bond</keyword>
<dbReference type="AlphaFoldDB" id="A0AAV3Z9V4"/>
<dbReference type="InterPro" id="IPR051170">
    <property type="entry name" value="Neural/epithelial_adhesion"/>
</dbReference>
<keyword evidence="6" id="KW-1185">Reference proteome</keyword>
<accession>A0AAV3Z9V4</accession>
<name>A0AAV3Z9V4_9GAST</name>
<protein>
    <submittedName>
        <fullName evidence="5">Cell wall/surface repeat protein</fullName>
    </submittedName>
</protein>
<feature type="domain" description="Ig-like" evidence="4">
    <location>
        <begin position="1"/>
        <end position="83"/>
    </location>
</feature>
<dbReference type="InterPro" id="IPR007110">
    <property type="entry name" value="Ig-like_dom"/>
</dbReference>
<evidence type="ECO:0000313" key="5">
    <source>
        <dbReference type="EMBL" id="GFN91256.1"/>
    </source>
</evidence>
<keyword evidence="3" id="KW-0393">Immunoglobulin domain</keyword>
<dbReference type="InterPro" id="IPR013783">
    <property type="entry name" value="Ig-like_fold"/>
</dbReference>
<feature type="domain" description="Ig-like" evidence="4">
    <location>
        <begin position="95"/>
        <end position="181"/>
    </location>
</feature>
<dbReference type="PROSITE" id="PS50835">
    <property type="entry name" value="IG_LIKE"/>
    <property type="match status" value="5"/>
</dbReference>
<keyword evidence="1" id="KW-0677">Repeat</keyword>
<dbReference type="Proteomes" id="UP000735302">
    <property type="component" value="Unassembled WGS sequence"/>
</dbReference>
<evidence type="ECO:0000256" key="2">
    <source>
        <dbReference type="ARBA" id="ARBA00023157"/>
    </source>
</evidence>
<dbReference type="SMART" id="SM00409">
    <property type="entry name" value="IG"/>
    <property type="match status" value="5"/>
</dbReference>
<proteinExistence type="predicted"/>
<evidence type="ECO:0000313" key="6">
    <source>
        <dbReference type="Proteomes" id="UP000735302"/>
    </source>
</evidence>
<dbReference type="InterPro" id="IPR003599">
    <property type="entry name" value="Ig_sub"/>
</dbReference>
<dbReference type="GO" id="GO:0043005">
    <property type="term" value="C:neuron projection"/>
    <property type="evidence" value="ECO:0007669"/>
    <property type="project" value="TreeGrafter"/>
</dbReference>
<reference evidence="5 6" key="1">
    <citation type="journal article" date="2021" name="Elife">
        <title>Chloroplast acquisition without the gene transfer in kleptoplastic sea slugs, Plakobranchus ocellatus.</title>
        <authorList>
            <person name="Maeda T."/>
            <person name="Takahashi S."/>
            <person name="Yoshida T."/>
            <person name="Shimamura S."/>
            <person name="Takaki Y."/>
            <person name="Nagai Y."/>
            <person name="Toyoda A."/>
            <person name="Suzuki Y."/>
            <person name="Arimoto A."/>
            <person name="Ishii H."/>
            <person name="Satoh N."/>
            <person name="Nishiyama T."/>
            <person name="Hasebe M."/>
            <person name="Maruyama T."/>
            <person name="Minagawa J."/>
            <person name="Obokata J."/>
            <person name="Shigenobu S."/>
        </authorList>
    </citation>
    <scope>NUCLEOTIDE SEQUENCE [LARGE SCALE GENOMIC DNA]</scope>
</reference>
<comment type="caution">
    <text evidence="5">The sequence shown here is derived from an EMBL/GenBank/DDBJ whole genome shotgun (WGS) entry which is preliminary data.</text>
</comment>
<feature type="domain" description="Ig-like" evidence="4">
    <location>
        <begin position="195"/>
        <end position="281"/>
    </location>
</feature>
<dbReference type="PANTHER" id="PTHR12231:SF253">
    <property type="entry name" value="DPR-INTERACTING PROTEIN ETA, ISOFORM B-RELATED"/>
    <property type="match status" value="1"/>
</dbReference>
<dbReference type="Pfam" id="PF13895">
    <property type="entry name" value="Ig_2"/>
    <property type="match status" value="1"/>
</dbReference>
<gene>
    <name evidence="5" type="ORF">PoB_001776200</name>
</gene>
<evidence type="ECO:0000256" key="3">
    <source>
        <dbReference type="ARBA" id="ARBA00023319"/>
    </source>
</evidence>
<sequence length="770" mass="83104">MSATPMEADVNSNVTLECHAYQTGNWSDVIAIANVSWTRNGMFIRVTEENTINVTSDTAGEVNFTCTVTTDSGNSATASATVEFLEEIFFEEYLENLTVAMSATPMEADVNSTVTLECHAYQTGNWSDVIAIANVSWTRNGMFMRVTEENTINVTSDTAGEVNFTCTVTTDSGNSATASVIVEFLEEMILDEYLEDLTVAMSATPMEADVNSTVTLECHAYQTGNWSDVIAIANVSWTRDGMFMLVTEENTLIVTSNSPGEVNFTCTVTTDSGNSATASVIVEFLEEIIAQDFIEEAENLTAVLSATPPEAEVNSTVTLECQAYEYGNLSRIASIANVSWTQDGVSLGTTQDNKINVTFATAGDSYFTCAVTTDSGDSATANLTVGFYAANETDDQVQVLAANVTAMPTFAGVNSTVTLTCHVYGLGNVSLAVSVANFTWSRNGNPFRATQENVLNVTSGTPGFVDFTCTVTTHEGTMAASLTTVEFYAVNETDESPSAIYPETCGSGQGYNWARARCMDCDGTNEFNDGSRLVCSYCRYRTGTANACLASDGEKTSSIGRRDVCISAVLWSQTCNATGKSLTDINKALSKDARAYFLSAFPASTDLCANAACENIQVTVARRTHLCQALTSCNASISCAGYSYKSTVKAWLYDVREFVNTGVGGVYRRAEEVFLESLIDLHNFPASQSRSMTFAEGLALALPVTRVDTTSIPENENRQIVATYHTSLSWSSNYQSSTSSEFSSLNTIIQDQVNLVPVICRIQRRVLLFL</sequence>
<organism evidence="5 6">
    <name type="scientific">Plakobranchus ocellatus</name>
    <dbReference type="NCBI Taxonomy" id="259542"/>
    <lineage>
        <taxon>Eukaryota</taxon>
        <taxon>Metazoa</taxon>
        <taxon>Spiralia</taxon>
        <taxon>Lophotrochozoa</taxon>
        <taxon>Mollusca</taxon>
        <taxon>Gastropoda</taxon>
        <taxon>Heterobranchia</taxon>
        <taxon>Euthyneura</taxon>
        <taxon>Panpulmonata</taxon>
        <taxon>Sacoglossa</taxon>
        <taxon>Placobranchoidea</taxon>
        <taxon>Plakobranchidae</taxon>
        <taxon>Plakobranchus</taxon>
    </lineage>
</organism>
<feature type="domain" description="Ig-like" evidence="4">
    <location>
        <begin position="414"/>
        <end position="483"/>
    </location>
</feature>
<evidence type="ECO:0000259" key="4">
    <source>
        <dbReference type="PROSITE" id="PS50835"/>
    </source>
</evidence>
<feature type="domain" description="Ig-like" evidence="4">
    <location>
        <begin position="298"/>
        <end position="384"/>
    </location>
</feature>